<dbReference type="RefSeq" id="WP_337092847.1">
    <property type="nucleotide sequence ID" value="NZ_JAPYKO010000005.1"/>
</dbReference>
<name>A0ABU8KAP7_9HYPH</name>
<dbReference type="InterPro" id="IPR036291">
    <property type="entry name" value="NAD(P)-bd_dom_sf"/>
</dbReference>
<evidence type="ECO:0000313" key="2">
    <source>
        <dbReference type="Proteomes" id="UP001366503"/>
    </source>
</evidence>
<dbReference type="EMBL" id="JAPYKO010000005">
    <property type="protein sequence ID" value="MEI9402487.1"/>
    <property type="molecule type" value="Genomic_DNA"/>
</dbReference>
<dbReference type="Gene3D" id="3.40.50.720">
    <property type="entry name" value="NAD(P)-binding Rossmann-like Domain"/>
    <property type="match status" value="1"/>
</dbReference>
<gene>
    <name evidence="1" type="ORF">O7A05_09980</name>
</gene>
<organism evidence="1 2">
    <name type="scientific">Mesorhizobium argentiipisi</name>
    <dbReference type="NCBI Taxonomy" id="3015175"/>
    <lineage>
        <taxon>Bacteria</taxon>
        <taxon>Pseudomonadati</taxon>
        <taxon>Pseudomonadota</taxon>
        <taxon>Alphaproteobacteria</taxon>
        <taxon>Hyphomicrobiales</taxon>
        <taxon>Phyllobacteriaceae</taxon>
        <taxon>Mesorhizobium</taxon>
    </lineage>
</organism>
<proteinExistence type="predicted"/>
<evidence type="ECO:0000313" key="1">
    <source>
        <dbReference type="EMBL" id="MEI9402487.1"/>
    </source>
</evidence>
<dbReference type="Proteomes" id="UP001366503">
    <property type="component" value="Unassembled WGS sequence"/>
</dbReference>
<protein>
    <recommendedName>
        <fullName evidence="3">Dihydrodipicolinate reductase</fullName>
    </recommendedName>
</protein>
<comment type="caution">
    <text evidence="1">The sequence shown here is derived from an EMBL/GenBank/DDBJ whole genome shotgun (WGS) entry which is preliminary data.</text>
</comment>
<evidence type="ECO:0008006" key="3">
    <source>
        <dbReference type="Google" id="ProtNLM"/>
    </source>
</evidence>
<dbReference type="CDD" id="cd24146">
    <property type="entry name" value="nat-AmDH_N_like"/>
    <property type="match status" value="1"/>
</dbReference>
<reference evidence="1 2" key="1">
    <citation type="submission" date="2022-12" db="EMBL/GenBank/DDBJ databases">
        <authorList>
            <person name="Muema E."/>
        </authorList>
    </citation>
    <scope>NUCLEOTIDE SEQUENCE [LARGE SCALE GENOMIC DNA]</scope>
    <source>
        <strain evidence="2">1330</strain>
    </source>
</reference>
<keyword evidence="2" id="KW-1185">Reference proteome</keyword>
<sequence>MPRKIRVLQFGSGRMATYLMRYVIDKEAELVAVFDRNARNIGVDIGTRIGKGDLGLAVRSSDGIEEFLKTNRPDICIVATRSLLRDVKDILLLCARYGVNVVTLCDEALYPWNSSPTLAQEIDEAAKKGNCTITGSGFPELCWAHLVTTVAGGANRIVRIAGTSTYNADDFGIALAEHHGVGLAPEAFEKEIAAVDKVSNEERTRLIMAGLFNPVPTWNANGWLCSKMGLSITSQIQRCIPVFHFEPVFSKTLGREITPGNAIGMSARTTTETAEGITFETEGVGKIYLPGESDQNFWELQGEPNIKIDIPNAMTKEMVCSIVVNRLPDVIAAKPGFVTTDNFGPPMYRSRPLLIEGVTAK</sequence>
<accession>A0ABU8KAP7</accession>
<dbReference type="SUPFAM" id="SSF51735">
    <property type="entry name" value="NAD(P)-binding Rossmann-fold domains"/>
    <property type="match status" value="1"/>
</dbReference>